<organism evidence="1 2">
    <name type="scientific">Gimesia aquarii</name>
    <dbReference type="NCBI Taxonomy" id="2527964"/>
    <lineage>
        <taxon>Bacteria</taxon>
        <taxon>Pseudomonadati</taxon>
        <taxon>Planctomycetota</taxon>
        <taxon>Planctomycetia</taxon>
        <taxon>Planctomycetales</taxon>
        <taxon>Planctomycetaceae</taxon>
        <taxon>Gimesia</taxon>
    </lineage>
</organism>
<evidence type="ECO:0000313" key="1">
    <source>
        <dbReference type="EMBL" id="QDT95305.1"/>
    </source>
</evidence>
<dbReference type="Proteomes" id="UP000318704">
    <property type="component" value="Chromosome"/>
</dbReference>
<gene>
    <name evidence="1" type="ORF">V144x_07470</name>
</gene>
<dbReference type="KEGG" id="gaw:V144x_07470"/>
<dbReference type="AlphaFoldDB" id="A0A517VQK3"/>
<dbReference type="RefSeq" id="WP_144981516.1">
    <property type="nucleotide sequence ID" value="NZ_CP037920.1"/>
</dbReference>
<sequence>MADSLFTDQELLAYLDESLSVELMSQVETALRQSDSLRVRLAQLSQQRDHGAHSVGEIWRRNRLSCPSRSQLGGYLLETLPPDYQSYVEFHLNQTGCRYCGANLEDLKSSMSAATAETERRRQKYFQSSAGYLSAKSEDKS</sequence>
<protein>
    <submittedName>
        <fullName evidence="1">Uncharacterized protein</fullName>
    </submittedName>
</protein>
<dbReference type="EMBL" id="CP037920">
    <property type="protein sequence ID" value="QDT95305.1"/>
    <property type="molecule type" value="Genomic_DNA"/>
</dbReference>
<reference evidence="1 2" key="1">
    <citation type="submission" date="2019-03" db="EMBL/GenBank/DDBJ databases">
        <title>Deep-cultivation of Planctomycetes and their phenomic and genomic characterization uncovers novel biology.</title>
        <authorList>
            <person name="Wiegand S."/>
            <person name="Jogler M."/>
            <person name="Boedeker C."/>
            <person name="Pinto D."/>
            <person name="Vollmers J."/>
            <person name="Rivas-Marin E."/>
            <person name="Kohn T."/>
            <person name="Peeters S.H."/>
            <person name="Heuer A."/>
            <person name="Rast P."/>
            <person name="Oberbeckmann S."/>
            <person name="Bunk B."/>
            <person name="Jeske O."/>
            <person name="Meyerdierks A."/>
            <person name="Storesund J.E."/>
            <person name="Kallscheuer N."/>
            <person name="Luecker S."/>
            <person name="Lage O.M."/>
            <person name="Pohl T."/>
            <person name="Merkel B.J."/>
            <person name="Hornburger P."/>
            <person name="Mueller R.-W."/>
            <person name="Bruemmer F."/>
            <person name="Labrenz M."/>
            <person name="Spormann A.M."/>
            <person name="Op den Camp H."/>
            <person name="Overmann J."/>
            <person name="Amann R."/>
            <person name="Jetten M.S.M."/>
            <person name="Mascher T."/>
            <person name="Medema M.H."/>
            <person name="Devos D.P."/>
            <person name="Kaster A.-K."/>
            <person name="Ovreas L."/>
            <person name="Rohde M."/>
            <person name="Galperin M.Y."/>
            <person name="Jogler C."/>
        </authorList>
    </citation>
    <scope>NUCLEOTIDE SEQUENCE [LARGE SCALE GENOMIC DNA]</scope>
    <source>
        <strain evidence="1 2">V144</strain>
    </source>
</reference>
<name>A0A517VQK3_9PLAN</name>
<proteinExistence type="predicted"/>
<accession>A0A517VQK3</accession>
<evidence type="ECO:0000313" key="2">
    <source>
        <dbReference type="Proteomes" id="UP000318704"/>
    </source>
</evidence>